<organism evidence="3 4">
    <name type="scientific">Embleya hyalina</name>
    <dbReference type="NCBI Taxonomy" id="516124"/>
    <lineage>
        <taxon>Bacteria</taxon>
        <taxon>Bacillati</taxon>
        <taxon>Actinomycetota</taxon>
        <taxon>Actinomycetes</taxon>
        <taxon>Kitasatosporales</taxon>
        <taxon>Streptomycetaceae</taxon>
        <taxon>Embleya</taxon>
    </lineage>
</organism>
<dbReference type="EMBL" id="BIFH01000033">
    <property type="protein sequence ID" value="GCD99476.1"/>
    <property type="molecule type" value="Genomic_DNA"/>
</dbReference>
<dbReference type="OrthoDB" id="153031at2"/>
<accession>A0A401YXW1</accession>
<gene>
    <name evidence="3" type="ORF">EHYA_07198</name>
</gene>
<evidence type="ECO:0000256" key="1">
    <source>
        <dbReference type="SAM" id="MobiDB-lite"/>
    </source>
</evidence>
<proteinExistence type="predicted"/>
<feature type="region of interest" description="Disordered" evidence="1">
    <location>
        <begin position="312"/>
        <end position="332"/>
    </location>
</feature>
<dbReference type="AlphaFoldDB" id="A0A401YXW1"/>
<evidence type="ECO:0000313" key="4">
    <source>
        <dbReference type="Proteomes" id="UP000286931"/>
    </source>
</evidence>
<dbReference type="InterPro" id="IPR021424">
    <property type="entry name" value="PorA"/>
</dbReference>
<dbReference type="Proteomes" id="UP000286931">
    <property type="component" value="Unassembled WGS sequence"/>
</dbReference>
<feature type="transmembrane region" description="Helical" evidence="2">
    <location>
        <begin position="288"/>
        <end position="308"/>
    </location>
</feature>
<protein>
    <recommendedName>
        <fullName evidence="5">DUF3068 domain-containing protein</fullName>
    </recommendedName>
</protein>
<dbReference type="Pfam" id="PF11271">
    <property type="entry name" value="PorA"/>
    <property type="match status" value="1"/>
</dbReference>
<comment type="caution">
    <text evidence="3">The sequence shown here is derived from an EMBL/GenBank/DDBJ whole genome shotgun (WGS) entry which is preliminary data.</text>
</comment>
<dbReference type="RefSeq" id="WP_126641278.1">
    <property type="nucleotide sequence ID" value="NZ_BIFH01000033.1"/>
</dbReference>
<keyword evidence="2" id="KW-0812">Transmembrane</keyword>
<evidence type="ECO:0000313" key="3">
    <source>
        <dbReference type="EMBL" id="GCD99476.1"/>
    </source>
</evidence>
<reference evidence="3 4" key="1">
    <citation type="submission" date="2018-12" db="EMBL/GenBank/DDBJ databases">
        <title>Draft genome sequence of Embleya hyalina NBRC 13850T.</title>
        <authorList>
            <person name="Komaki H."/>
            <person name="Hosoyama A."/>
            <person name="Kimura A."/>
            <person name="Ichikawa N."/>
            <person name="Tamura T."/>
        </authorList>
    </citation>
    <scope>NUCLEOTIDE SEQUENCE [LARGE SCALE GENOMIC DNA]</scope>
    <source>
        <strain evidence="3 4">NBRC 13850</strain>
    </source>
</reference>
<name>A0A401YXW1_9ACTN</name>
<keyword evidence="2" id="KW-0472">Membrane</keyword>
<keyword evidence="2" id="KW-1133">Transmembrane helix</keyword>
<evidence type="ECO:0008006" key="5">
    <source>
        <dbReference type="Google" id="ProtNLM"/>
    </source>
</evidence>
<evidence type="ECO:0000256" key="2">
    <source>
        <dbReference type="SAM" id="Phobius"/>
    </source>
</evidence>
<keyword evidence="4" id="KW-1185">Reference proteome</keyword>
<sequence>MRRKSGLILLVAAVFCVALAPLLREFVLPRLVAKALAGEDAYRVVVLDATNATLLGAPEGPGKAKVTAIQTIRPNAKDSHGSTVVWDLNLAVVDGTGKVVTQLPERYAFDAAGQIPKNCCGESVDGAPAAHTGLAYKWPFFTGKRDYNYYDSQAHSANVIAYKGTDRRDGLRTYRFEQVVPWMKIPMPRQLPGGLDPVAVEKEGMQLWYTATRKMWVEPVTGIPVYVEETRTEELRTSPPADDPNAKPVVTKLFDGTFKLRPEWSAALVADAKDWSGKLRLLHDTAPLALIVVGVLLFLTAVVLQYVADRKTAGPRARPTPEHQPTKPPVTA</sequence>